<dbReference type="Pfam" id="PF19029">
    <property type="entry name" value="DUF883_C"/>
    <property type="match status" value="1"/>
</dbReference>
<evidence type="ECO:0000313" key="4">
    <source>
        <dbReference type="Proteomes" id="UP000054925"/>
    </source>
</evidence>
<accession>A0A158L0Z4</accession>
<reference evidence="3" key="1">
    <citation type="submission" date="2016-01" db="EMBL/GenBank/DDBJ databases">
        <authorList>
            <person name="Peeters C."/>
        </authorList>
    </citation>
    <scope>NUCLEOTIDE SEQUENCE [LARGE SCALE GENOMIC DNA]</scope>
    <source>
        <strain evidence="3">LMG 22937</strain>
    </source>
</reference>
<protein>
    <submittedName>
        <fullName evidence="3">Membrane protein</fullName>
    </submittedName>
</protein>
<evidence type="ECO:0000259" key="2">
    <source>
        <dbReference type="Pfam" id="PF19029"/>
    </source>
</evidence>
<evidence type="ECO:0000313" key="3">
    <source>
        <dbReference type="EMBL" id="SAL87066.1"/>
    </source>
</evidence>
<proteinExistence type="predicted"/>
<dbReference type="InterPro" id="IPR043605">
    <property type="entry name" value="DUF883_C"/>
</dbReference>
<dbReference type="AlphaFoldDB" id="A0A158L0Z4"/>
<comment type="caution">
    <text evidence="3">The sequence shown here is derived from an EMBL/GenBank/DDBJ whole genome shotgun (WGS) entry which is preliminary data.</text>
</comment>
<name>A0A158L0Z4_9BURK</name>
<keyword evidence="4" id="KW-1185">Reference proteome</keyword>
<dbReference type="EMBL" id="FCOL02000295">
    <property type="protein sequence ID" value="SAL87066.1"/>
    <property type="molecule type" value="Genomic_DNA"/>
</dbReference>
<feature type="domain" description="DUF883" evidence="2">
    <location>
        <begin position="93"/>
        <end position="121"/>
    </location>
</feature>
<gene>
    <name evidence="3" type="ORF">AWB67_07338</name>
</gene>
<evidence type="ECO:0000256" key="1">
    <source>
        <dbReference type="SAM" id="MobiDB-lite"/>
    </source>
</evidence>
<dbReference type="Proteomes" id="UP000054925">
    <property type="component" value="Unassembled WGS sequence"/>
</dbReference>
<sequence>MSSERSVDAGPQERPMLERTEVAKAIDAANVAPSGAGNGRGPAVLAQPPVMGSEGKGSAFTPARKTTATAGKETLSETRDMIRAKYRLMSDSTDDFVHESPWKAIAIAALGGILVGMLTAR</sequence>
<organism evidence="3 4">
    <name type="scientific">Caballeronia terrestris</name>
    <dbReference type="NCBI Taxonomy" id="1226301"/>
    <lineage>
        <taxon>Bacteria</taxon>
        <taxon>Pseudomonadati</taxon>
        <taxon>Pseudomonadota</taxon>
        <taxon>Betaproteobacteria</taxon>
        <taxon>Burkholderiales</taxon>
        <taxon>Burkholderiaceae</taxon>
        <taxon>Caballeronia</taxon>
    </lineage>
</organism>
<feature type="region of interest" description="Disordered" evidence="1">
    <location>
        <begin position="31"/>
        <end position="72"/>
    </location>
</feature>